<dbReference type="Gene3D" id="3.40.50.12170">
    <property type="entry name" value="Uncharacterised protein PF07075, DUF1343"/>
    <property type="match status" value="1"/>
</dbReference>
<feature type="region of interest" description="Disordered" evidence="1">
    <location>
        <begin position="62"/>
        <end position="81"/>
    </location>
</feature>
<comment type="caution">
    <text evidence="4">The sequence shown here is derived from an EMBL/GenBank/DDBJ whole genome shotgun (WGS) entry which is preliminary data.</text>
</comment>
<reference evidence="5" key="1">
    <citation type="journal article" date="2019" name="Int. J. Syst. Evol. Microbiol.">
        <title>The Global Catalogue of Microorganisms (GCM) 10K type strain sequencing project: providing services to taxonomists for standard genome sequencing and annotation.</title>
        <authorList>
            <consortium name="The Broad Institute Genomics Platform"/>
            <consortium name="The Broad Institute Genome Sequencing Center for Infectious Disease"/>
            <person name="Wu L."/>
            <person name="Ma J."/>
        </authorList>
    </citation>
    <scope>NUCLEOTIDE SEQUENCE [LARGE SCALE GENOMIC DNA]</scope>
    <source>
        <strain evidence="5">CGMCC 1.12859</strain>
    </source>
</reference>
<evidence type="ECO:0000313" key="5">
    <source>
        <dbReference type="Proteomes" id="UP001596435"/>
    </source>
</evidence>
<dbReference type="Gene3D" id="3.90.1150.140">
    <property type="match status" value="1"/>
</dbReference>
<feature type="domain" description="Peptidoglycan beta-N-acetylmuramidase NamZ C-terminal" evidence="3">
    <location>
        <begin position="229"/>
        <end position="369"/>
    </location>
</feature>
<gene>
    <name evidence="4" type="ORF">ACFQMG_13015</name>
</gene>
<keyword evidence="5" id="KW-1185">Reference proteome</keyword>
<proteinExistence type="predicted"/>
<evidence type="ECO:0000259" key="3">
    <source>
        <dbReference type="Pfam" id="PF20732"/>
    </source>
</evidence>
<dbReference type="Pfam" id="PF20732">
    <property type="entry name" value="NamZ_C"/>
    <property type="match status" value="1"/>
</dbReference>
<dbReference type="InterPro" id="IPR008302">
    <property type="entry name" value="NamZ"/>
</dbReference>
<organism evidence="4 5">
    <name type="scientific">Kitasatospora paranensis</name>
    <dbReference type="NCBI Taxonomy" id="258053"/>
    <lineage>
        <taxon>Bacteria</taxon>
        <taxon>Bacillati</taxon>
        <taxon>Actinomycetota</taxon>
        <taxon>Actinomycetes</taxon>
        <taxon>Kitasatosporales</taxon>
        <taxon>Streptomycetaceae</taxon>
        <taxon>Kitasatospora</taxon>
    </lineage>
</organism>
<protein>
    <submittedName>
        <fullName evidence="4">DUF1343 domain-containing protein</fullName>
    </submittedName>
</protein>
<evidence type="ECO:0000259" key="2">
    <source>
        <dbReference type="Pfam" id="PF07075"/>
    </source>
</evidence>
<dbReference type="PANTHER" id="PTHR42915:SF1">
    <property type="entry name" value="PEPTIDOGLYCAN BETA-N-ACETYLMURAMIDASE NAMZ"/>
    <property type="match status" value="1"/>
</dbReference>
<evidence type="ECO:0000313" key="4">
    <source>
        <dbReference type="EMBL" id="MFC7180476.1"/>
    </source>
</evidence>
<dbReference type="RefSeq" id="WP_345708725.1">
    <property type="nucleotide sequence ID" value="NZ_BAABKV010000001.1"/>
</dbReference>
<dbReference type="PANTHER" id="PTHR42915">
    <property type="entry name" value="HYPOTHETICAL 460 KDA PROTEIN IN FEUA-SIGW INTERGENIC REGION [PRECURSOR]"/>
    <property type="match status" value="1"/>
</dbReference>
<dbReference type="EMBL" id="JBHTAJ010000020">
    <property type="protein sequence ID" value="MFC7180476.1"/>
    <property type="molecule type" value="Genomic_DNA"/>
</dbReference>
<evidence type="ECO:0000256" key="1">
    <source>
        <dbReference type="SAM" id="MobiDB-lite"/>
    </source>
</evidence>
<dbReference type="Pfam" id="PF07075">
    <property type="entry name" value="NamZ_N"/>
    <property type="match status" value="1"/>
</dbReference>
<dbReference type="InterPro" id="IPR048502">
    <property type="entry name" value="NamZ_N"/>
</dbReference>
<dbReference type="Proteomes" id="UP001596435">
    <property type="component" value="Unassembled WGS sequence"/>
</dbReference>
<accession>A0ABW2FXD1</accession>
<dbReference type="PIRSF" id="PIRSF016719">
    <property type="entry name" value="UCP016719"/>
    <property type="match status" value="1"/>
</dbReference>
<feature type="domain" description="Peptidoglycan beta-N-acetylmuramidase NamZ N-terminal" evidence="2">
    <location>
        <begin position="24"/>
        <end position="224"/>
    </location>
</feature>
<name>A0ABW2FXD1_9ACTN</name>
<dbReference type="InterPro" id="IPR048503">
    <property type="entry name" value="NamZ_C"/>
</dbReference>
<sequence length="382" mass="40541">MTAVRTGLDTLLRSGRPLFAGERVGLATHAAAVTADLRHGADALLAAGADLRALFGPEHGMRGTAPAGASEGERRDAGTGLPVHDTYLKEGPALAELVERAGIDVLLVDLQHVGVRFFTYESTLYDLIAATAATGTRLVVLDRPDPLGGHAVQGPPLDEAFSSFVGRTPLPLRHGMTMGELAPLFAERLGAPVPEVVPLEGWTGGVWQSTGLPWVPPSPNLPTPAAAHCYPGSCLFEGTNLSVGRGTATPFEFVGAPWLDGSLAAGLRALDLPGVRFREAWTSATADVHAGEPVCGVQWHVTDPDVFEPLTAAVELLALLLARWPERFAFRDRHFDLLAGGDRLRTDLLAGVSPQRITAAWTASAEQFAGHDRLPHLRYPRA</sequence>